<proteinExistence type="inferred from homology"/>
<evidence type="ECO:0000313" key="15">
    <source>
        <dbReference type="Proteomes" id="UP000254437"/>
    </source>
</evidence>
<dbReference type="OrthoDB" id="9811406at2"/>
<sequence>MLLSILATTAPAQPNAFLQLLPMIAIFAIFYFLIIRPQSKRAKEHRAMVNALAVDNEVVFAGGLVGRVKKVDGDYAVIALNNNTDVKIQRASVISVLPKGTIENI</sequence>
<protein>
    <recommendedName>
        <fullName evidence="3">Sec translocon accessory complex subunit YajC</fullName>
    </recommendedName>
</protein>
<comment type="similarity">
    <text evidence="2">Belongs to the YajC family.</text>
</comment>
<evidence type="ECO:0000256" key="10">
    <source>
        <dbReference type="ARBA" id="ARBA00023136"/>
    </source>
</evidence>
<dbReference type="NCBIfam" id="TIGR00739">
    <property type="entry name" value="yajC"/>
    <property type="match status" value="1"/>
</dbReference>
<organism evidence="12 14">
    <name type="scientific">Moraxella lacunata</name>
    <dbReference type="NCBI Taxonomy" id="477"/>
    <lineage>
        <taxon>Bacteria</taxon>
        <taxon>Pseudomonadati</taxon>
        <taxon>Pseudomonadota</taxon>
        <taxon>Gammaproteobacteria</taxon>
        <taxon>Moraxellales</taxon>
        <taxon>Moraxellaceae</taxon>
        <taxon>Moraxella</taxon>
    </lineage>
</organism>
<keyword evidence="10 11" id="KW-0472">Membrane</keyword>
<keyword evidence="6 11" id="KW-0812">Transmembrane</keyword>
<dbReference type="SMART" id="SM01323">
    <property type="entry name" value="YajC"/>
    <property type="match status" value="1"/>
</dbReference>
<evidence type="ECO:0000313" key="14">
    <source>
        <dbReference type="Proteomes" id="UP000092607"/>
    </source>
</evidence>
<feature type="transmembrane region" description="Helical" evidence="11">
    <location>
        <begin position="16"/>
        <end position="35"/>
    </location>
</feature>
<evidence type="ECO:0000256" key="3">
    <source>
        <dbReference type="ARBA" id="ARBA00014962"/>
    </source>
</evidence>
<keyword evidence="7" id="KW-0653">Protein transport</keyword>
<keyword evidence="5" id="KW-1003">Cell membrane</keyword>
<dbReference type="AlphaFoldDB" id="A0A1B8Q441"/>
<dbReference type="GO" id="GO:0015031">
    <property type="term" value="P:protein transport"/>
    <property type="evidence" value="ECO:0007669"/>
    <property type="project" value="UniProtKB-KW"/>
</dbReference>
<evidence type="ECO:0000313" key="13">
    <source>
        <dbReference type="EMBL" id="STZ56047.1"/>
    </source>
</evidence>
<evidence type="ECO:0000256" key="8">
    <source>
        <dbReference type="ARBA" id="ARBA00022989"/>
    </source>
</evidence>
<evidence type="ECO:0000256" key="1">
    <source>
        <dbReference type="ARBA" id="ARBA00004162"/>
    </source>
</evidence>
<reference evidence="13 15" key="2">
    <citation type="submission" date="2018-06" db="EMBL/GenBank/DDBJ databases">
        <authorList>
            <consortium name="Pathogen Informatics"/>
            <person name="Doyle S."/>
        </authorList>
    </citation>
    <scope>NUCLEOTIDE SEQUENCE [LARGE SCALE GENOMIC DNA]</scope>
    <source>
        <strain evidence="13 15">NCTC10359</strain>
    </source>
</reference>
<gene>
    <name evidence="13" type="primary">yajC</name>
    <name evidence="12" type="ORF">A9309_05055</name>
    <name evidence="13" type="ORF">NCTC10359_00648</name>
</gene>
<keyword evidence="8 11" id="KW-1133">Transmembrane helix</keyword>
<evidence type="ECO:0000313" key="12">
    <source>
        <dbReference type="EMBL" id="OBX64254.1"/>
    </source>
</evidence>
<dbReference type="PRINTS" id="PR01853">
    <property type="entry name" value="YAJCTRNLCASE"/>
</dbReference>
<dbReference type="RefSeq" id="WP_065256559.1">
    <property type="nucleotide sequence ID" value="NZ_JARDJM010000023.1"/>
</dbReference>
<dbReference type="STRING" id="477.A9309_05055"/>
<comment type="subcellular location">
    <subcellularLocation>
        <location evidence="1">Cell membrane</location>
        <topology evidence="1">Single-pass membrane protein</topology>
    </subcellularLocation>
</comment>
<dbReference type="Proteomes" id="UP000092607">
    <property type="component" value="Unassembled WGS sequence"/>
</dbReference>
<evidence type="ECO:0000256" key="11">
    <source>
        <dbReference type="SAM" id="Phobius"/>
    </source>
</evidence>
<keyword evidence="9" id="KW-0811">Translocation</keyword>
<dbReference type="EMBL" id="LZMS01000044">
    <property type="protein sequence ID" value="OBX64254.1"/>
    <property type="molecule type" value="Genomic_DNA"/>
</dbReference>
<evidence type="ECO:0000256" key="7">
    <source>
        <dbReference type="ARBA" id="ARBA00022927"/>
    </source>
</evidence>
<evidence type="ECO:0000256" key="2">
    <source>
        <dbReference type="ARBA" id="ARBA00006742"/>
    </source>
</evidence>
<evidence type="ECO:0000256" key="6">
    <source>
        <dbReference type="ARBA" id="ARBA00022692"/>
    </source>
</evidence>
<accession>A0A1B8Q441</accession>
<evidence type="ECO:0000256" key="4">
    <source>
        <dbReference type="ARBA" id="ARBA00022448"/>
    </source>
</evidence>
<dbReference type="GO" id="GO:0005886">
    <property type="term" value="C:plasma membrane"/>
    <property type="evidence" value="ECO:0007669"/>
    <property type="project" value="UniProtKB-SubCell"/>
</dbReference>
<evidence type="ECO:0000256" key="5">
    <source>
        <dbReference type="ARBA" id="ARBA00022475"/>
    </source>
</evidence>
<name>A0A1B8Q441_MORLA</name>
<dbReference type="Proteomes" id="UP000254437">
    <property type="component" value="Unassembled WGS sequence"/>
</dbReference>
<reference evidence="12 14" key="1">
    <citation type="submission" date="2016-06" db="EMBL/GenBank/DDBJ databases">
        <title>Draft genome of Moraxella lacunata CCUG 57757A.</title>
        <authorList>
            <person name="Salva-Serra F."/>
            <person name="Engstrom-Jakobsson H."/>
            <person name="Thorell K."/>
            <person name="Gonzales-Siles L."/>
            <person name="Karlsson R."/>
            <person name="Boulund F."/>
            <person name="Engstrand L."/>
            <person name="Kristiansson E."/>
            <person name="Moore E."/>
        </authorList>
    </citation>
    <scope>NUCLEOTIDE SEQUENCE [LARGE SCALE GENOMIC DNA]</scope>
    <source>
        <strain evidence="12 14">CCUG 57757A</strain>
    </source>
</reference>
<evidence type="ECO:0000256" key="9">
    <source>
        <dbReference type="ARBA" id="ARBA00023010"/>
    </source>
</evidence>
<dbReference type="PANTHER" id="PTHR33909">
    <property type="entry name" value="SEC TRANSLOCON ACCESSORY COMPLEX SUBUNIT YAJC"/>
    <property type="match status" value="1"/>
</dbReference>
<dbReference type="InterPro" id="IPR003849">
    <property type="entry name" value="Preprotein_translocase_YajC"/>
</dbReference>
<dbReference type="PANTHER" id="PTHR33909:SF1">
    <property type="entry name" value="SEC TRANSLOCON ACCESSORY COMPLEX SUBUNIT YAJC"/>
    <property type="match status" value="1"/>
</dbReference>
<dbReference type="Pfam" id="PF02699">
    <property type="entry name" value="YajC"/>
    <property type="match status" value="1"/>
</dbReference>
<keyword evidence="4" id="KW-0813">Transport</keyword>
<dbReference type="EMBL" id="UGQU01000001">
    <property type="protein sequence ID" value="STZ56047.1"/>
    <property type="molecule type" value="Genomic_DNA"/>
</dbReference>